<dbReference type="AlphaFoldDB" id="A0A645HX90"/>
<protein>
    <submittedName>
        <fullName evidence="1">Uncharacterized protein</fullName>
    </submittedName>
</protein>
<name>A0A645HX90_9ZZZZ</name>
<accession>A0A645HX90</accession>
<comment type="caution">
    <text evidence="1">The sequence shown here is derived from an EMBL/GenBank/DDBJ whole genome shotgun (WGS) entry which is preliminary data.</text>
</comment>
<gene>
    <name evidence="1" type="ORF">SDC9_190367</name>
</gene>
<proteinExistence type="predicted"/>
<dbReference type="EMBL" id="VSSQ01100797">
    <property type="protein sequence ID" value="MPN42809.1"/>
    <property type="molecule type" value="Genomic_DNA"/>
</dbReference>
<reference evidence="1" key="1">
    <citation type="submission" date="2019-08" db="EMBL/GenBank/DDBJ databases">
        <authorList>
            <person name="Kucharzyk K."/>
            <person name="Murdoch R.W."/>
            <person name="Higgins S."/>
            <person name="Loffler F."/>
        </authorList>
    </citation>
    <scope>NUCLEOTIDE SEQUENCE</scope>
</reference>
<sequence>MTQDLLDTLYEVGRGSIDATVKLYMEVQRFAILQGQSGLPELITPELLRQAATGDAFGMVLQRLAMESGKTENIKKPRAVVEKAMPQAVPRQEEPVINLSSVKAMPKVSKTVDKKGRELLTALKENGQLVCPDDAF</sequence>
<evidence type="ECO:0000313" key="1">
    <source>
        <dbReference type="EMBL" id="MPN42809.1"/>
    </source>
</evidence>
<organism evidence="1">
    <name type="scientific">bioreactor metagenome</name>
    <dbReference type="NCBI Taxonomy" id="1076179"/>
    <lineage>
        <taxon>unclassified sequences</taxon>
        <taxon>metagenomes</taxon>
        <taxon>ecological metagenomes</taxon>
    </lineage>
</organism>